<keyword evidence="5" id="KW-1185">Reference proteome</keyword>
<dbReference type="PANTHER" id="PTHR43708">
    <property type="entry name" value="CONSERVED EXPRESSED OXIDOREDUCTASE (EUROFUNG)"/>
    <property type="match status" value="1"/>
</dbReference>
<feature type="domain" description="GFO/IDH/MocA-like oxidoreductase" evidence="3">
    <location>
        <begin position="140"/>
        <end position="292"/>
    </location>
</feature>
<dbReference type="Gene3D" id="3.30.360.10">
    <property type="entry name" value="Dihydrodipicolinate Reductase, domain 2"/>
    <property type="match status" value="1"/>
</dbReference>
<dbReference type="SUPFAM" id="SSF51735">
    <property type="entry name" value="NAD(P)-binding Rossmann-fold domains"/>
    <property type="match status" value="1"/>
</dbReference>
<dbReference type="InterPro" id="IPR051317">
    <property type="entry name" value="Gfo/Idh/MocA_oxidoreduct"/>
</dbReference>
<evidence type="ECO:0000313" key="5">
    <source>
        <dbReference type="Proteomes" id="UP001415169"/>
    </source>
</evidence>
<protein>
    <submittedName>
        <fullName evidence="4">Gfo/Idh/MocA family oxidoreductase</fullName>
    </submittedName>
</protein>
<organism evidence="4 5">
    <name type="scientific">Gryllotalpicola daejeonensis</name>
    <dbReference type="NCBI Taxonomy" id="993087"/>
    <lineage>
        <taxon>Bacteria</taxon>
        <taxon>Bacillati</taxon>
        <taxon>Actinomycetota</taxon>
        <taxon>Actinomycetes</taxon>
        <taxon>Micrococcales</taxon>
        <taxon>Microbacteriaceae</taxon>
        <taxon>Gryllotalpicola</taxon>
    </lineage>
</organism>
<dbReference type="PANTHER" id="PTHR43708:SF8">
    <property type="entry name" value="OXIDOREDUCTASE"/>
    <property type="match status" value="1"/>
</dbReference>
<dbReference type="RefSeq" id="WP_344792814.1">
    <property type="nucleotide sequence ID" value="NZ_BAABBV010000002.1"/>
</dbReference>
<sequence>MTVNTARTIRVGVIGIGQRAVIARHVAASGVDAVVVAASDPSEVGRRRARELFGADLLVASSHRELIDAGAIDAAIVTSPDWTHAEIAVDLLRAGIAVYLEKPMAITLDEADAVMAAAAQSRTPLYVGHNFRHSAVARLMGSLVRRGDIGEVKAVWCRHFVGNGGDYYFKDWHAERDRVNSLLLQKASHDLDIIHMLAGGYTRRVVGMGQLSLYGDVADRSTHEGELMTDWFSYDSWPPLAQTGLNPTIDVEDISMVLMTLDNGVMASYEQCHYTPDYWRNYTVIGTEGRLENFGDTADGVVRVWNKRRSWDLAGDAEYAIAGNAEGHEDADQLTVTEFLRSLVGEAPELSPIAAREAVAAGALATTSLREGSRPIDVPELPRAISDYFAFLPLASPASPTASPASPTAVAQ</sequence>
<gene>
    <name evidence="4" type="ORF">GCM10022286_31150</name>
</gene>
<name>A0ABP7ZNX9_9MICO</name>
<keyword evidence="1" id="KW-0520">NAD</keyword>
<accession>A0ABP7ZNX9</accession>
<evidence type="ECO:0000259" key="3">
    <source>
        <dbReference type="Pfam" id="PF22725"/>
    </source>
</evidence>
<dbReference type="InterPro" id="IPR000683">
    <property type="entry name" value="Gfo/Idh/MocA-like_OxRdtase_N"/>
</dbReference>
<feature type="domain" description="Gfo/Idh/MocA-like oxidoreductase N-terminal" evidence="2">
    <location>
        <begin position="9"/>
        <end position="129"/>
    </location>
</feature>
<evidence type="ECO:0000259" key="2">
    <source>
        <dbReference type="Pfam" id="PF01408"/>
    </source>
</evidence>
<evidence type="ECO:0000313" key="4">
    <source>
        <dbReference type="EMBL" id="GAA4166464.1"/>
    </source>
</evidence>
<dbReference type="SUPFAM" id="SSF55347">
    <property type="entry name" value="Glyceraldehyde-3-phosphate dehydrogenase-like, C-terminal domain"/>
    <property type="match status" value="1"/>
</dbReference>
<dbReference type="InterPro" id="IPR036291">
    <property type="entry name" value="NAD(P)-bd_dom_sf"/>
</dbReference>
<evidence type="ECO:0000256" key="1">
    <source>
        <dbReference type="ARBA" id="ARBA00023027"/>
    </source>
</evidence>
<comment type="caution">
    <text evidence="4">The sequence shown here is derived from an EMBL/GenBank/DDBJ whole genome shotgun (WGS) entry which is preliminary data.</text>
</comment>
<reference evidence="4" key="1">
    <citation type="journal article" date="2014" name="Int. J. Syst. Evol. Microbiol.">
        <title>Complete genome of a new Firmicutes species belonging to the dominant human colonic microbiota ('Ruminococcus bicirculans') reveals two chromosomes and a selective capacity to utilize plant glucans.</title>
        <authorList>
            <consortium name="NISC Comparative Sequencing Program"/>
            <person name="Wegmann U."/>
            <person name="Louis P."/>
            <person name="Goesmann A."/>
            <person name="Henrissat B."/>
            <person name="Duncan S.H."/>
            <person name="Flint H.J."/>
        </authorList>
    </citation>
    <scope>NUCLEOTIDE SEQUENCE</scope>
    <source>
        <strain evidence="4">JCM 17590</strain>
    </source>
</reference>
<dbReference type="EMBL" id="BAABBV010000002">
    <property type="protein sequence ID" value="GAA4166464.1"/>
    <property type="molecule type" value="Genomic_DNA"/>
</dbReference>
<dbReference type="Gene3D" id="3.40.50.720">
    <property type="entry name" value="NAD(P)-binding Rossmann-like Domain"/>
    <property type="match status" value="1"/>
</dbReference>
<dbReference type="Pfam" id="PF01408">
    <property type="entry name" value="GFO_IDH_MocA"/>
    <property type="match status" value="1"/>
</dbReference>
<dbReference type="Proteomes" id="UP001415169">
    <property type="component" value="Unassembled WGS sequence"/>
</dbReference>
<proteinExistence type="predicted"/>
<dbReference type="Pfam" id="PF22725">
    <property type="entry name" value="GFO_IDH_MocA_C3"/>
    <property type="match status" value="1"/>
</dbReference>
<dbReference type="InterPro" id="IPR055170">
    <property type="entry name" value="GFO_IDH_MocA-like_dom"/>
</dbReference>
<reference evidence="4" key="2">
    <citation type="submission" date="2023-12" db="EMBL/GenBank/DDBJ databases">
        <authorList>
            <person name="Sun Q."/>
            <person name="Inoue M."/>
        </authorList>
    </citation>
    <scope>NUCLEOTIDE SEQUENCE</scope>
    <source>
        <strain evidence="4">JCM 17590</strain>
    </source>
</reference>